<dbReference type="PANTHER" id="PTHR32134:SF169">
    <property type="entry name" value="FNIP REPEAT-CONTAINING PROTEIN-RELATED"/>
    <property type="match status" value="1"/>
</dbReference>
<gene>
    <name evidence="2" type="ORF">DICPUDRAFT_97929</name>
</gene>
<dbReference type="FunCoup" id="F0ZL35">
    <property type="interactions" value="23"/>
</dbReference>
<accession>F0ZL35</accession>
<dbReference type="InterPro" id="IPR008615">
    <property type="entry name" value="FNIP"/>
</dbReference>
<dbReference type="RefSeq" id="XP_003288148.1">
    <property type="nucleotide sequence ID" value="XM_003288100.1"/>
</dbReference>
<keyword evidence="3" id="KW-1185">Reference proteome</keyword>
<evidence type="ECO:0000313" key="2">
    <source>
        <dbReference type="EMBL" id="EGC35341.1"/>
    </source>
</evidence>
<evidence type="ECO:0000313" key="3">
    <source>
        <dbReference type="Proteomes" id="UP000001064"/>
    </source>
</evidence>
<keyword evidence="1" id="KW-0677">Repeat</keyword>
<dbReference type="InParanoid" id="F0ZL35"/>
<dbReference type="VEuPathDB" id="AmoebaDB:DICPUDRAFT_97929"/>
<evidence type="ECO:0008006" key="4">
    <source>
        <dbReference type="Google" id="ProtNLM"/>
    </source>
</evidence>
<dbReference type="EMBL" id="GL871063">
    <property type="protein sequence ID" value="EGC35341.1"/>
    <property type="molecule type" value="Genomic_DNA"/>
</dbReference>
<reference evidence="3" key="1">
    <citation type="journal article" date="2011" name="Genome Biol.">
        <title>Comparative genomics of the social amoebae Dictyostelium discoideum and Dictyostelium purpureum.</title>
        <authorList>
            <consortium name="US DOE Joint Genome Institute (JGI-PGF)"/>
            <person name="Sucgang R."/>
            <person name="Kuo A."/>
            <person name="Tian X."/>
            <person name="Salerno W."/>
            <person name="Parikh A."/>
            <person name="Feasley C.L."/>
            <person name="Dalin E."/>
            <person name="Tu H."/>
            <person name="Huang E."/>
            <person name="Barry K."/>
            <person name="Lindquist E."/>
            <person name="Shapiro H."/>
            <person name="Bruce D."/>
            <person name="Schmutz J."/>
            <person name="Salamov A."/>
            <person name="Fey P."/>
            <person name="Gaudet P."/>
            <person name="Anjard C."/>
            <person name="Babu M.M."/>
            <person name="Basu S."/>
            <person name="Bushmanova Y."/>
            <person name="van der Wel H."/>
            <person name="Katoh-Kurasawa M."/>
            <person name="Dinh C."/>
            <person name="Coutinho P.M."/>
            <person name="Saito T."/>
            <person name="Elias M."/>
            <person name="Schaap P."/>
            <person name="Kay R.R."/>
            <person name="Henrissat B."/>
            <person name="Eichinger L."/>
            <person name="Rivero F."/>
            <person name="Putnam N.H."/>
            <person name="West C.M."/>
            <person name="Loomis W.F."/>
            <person name="Chisholm R.L."/>
            <person name="Shaulsky G."/>
            <person name="Strassmann J.E."/>
            <person name="Queller D.C."/>
            <person name="Kuspa A."/>
            <person name="Grigoriev I.V."/>
        </authorList>
    </citation>
    <scope>NUCLEOTIDE SEQUENCE [LARGE SCALE GENOMIC DNA]</scope>
    <source>
        <strain evidence="3">QSDP1</strain>
    </source>
</reference>
<evidence type="ECO:0000256" key="1">
    <source>
        <dbReference type="ARBA" id="ARBA00022737"/>
    </source>
</evidence>
<dbReference type="PANTHER" id="PTHR32134">
    <property type="entry name" value="FNIP REPEAT-CONTAINING PROTEIN"/>
    <property type="match status" value="1"/>
</dbReference>
<protein>
    <recommendedName>
        <fullName evidence="4">FNIP repeat-containing protein</fullName>
    </recommendedName>
</protein>
<dbReference type="Proteomes" id="UP000001064">
    <property type="component" value="Unassembled WGS sequence"/>
</dbReference>
<dbReference type="Pfam" id="PF05725">
    <property type="entry name" value="FNIP"/>
    <property type="match status" value="1"/>
</dbReference>
<name>F0ZL35_DICPU</name>
<proteinExistence type="predicted"/>
<dbReference type="KEGG" id="dpp:DICPUDRAFT_97929"/>
<dbReference type="InterPro" id="IPR051251">
    <property type="entry name" value="STK_FNIP-Repeat"/>
</dbReference>
<sequence length="590" mass="67843">MIYNHNDLFLIIFNNIYLKKKILYFLKLYNIFYATRRFLCLKSLKDHQYKEYLNQVDLDFKNSNFITRDHDNDNDNNNNDLDIIKLKQLPPNIESVKILSFKEIESVIPDSIKILELPFNNKILKAIKCASNLHTLRFTNSLEDVSNEDLKDCLGSMDTLKELKLMKSSGLVISKEMLPKNLKKLFITDDGNTSLLASPDSSLPESLLELFYSCYYPSKFKINSNVLPNGLLKLNIQSIYSLNVPNDIKFPESLTSLSIKVKELSFRLPSTLKHLHISIECGVETMKNTNEAPILPQQLDSLEIQCNSIIDSDGCSILPNSLKTLTFLNIDTCVYGGFNKRLLPGHLPPALTSLTFPNGSFQNDGHHLGENILPETLSYIDFGSFNNTIGENTLSRSGCLKTVLFGFIFNKKLSETSIPPSVELLEIRNDKYEHLLKLKNENTFVKCYNINKVIESYESNLDQIRQLYIPTSFKKDLSSLPLEKLKHLDYLEYNKIHKTDYNFNDLLISNQIKTLVLNFGYNQIINLEHFQNLETITINFGLPKITTSINNNKEYNFYKLKTINCELGDTKFIDSCDPIFFQFIKLINKL</sequence>
<organism evidence="2 3">
    <name type="scientific">Dictyostelium purpureum</name>
    <name type="common">Slime mold</name>
    <dbReference type="NCBI Taxonomy" id="5786"/>
    <lineage>
        <taxon>Eukaryota</taxon>
        <taxon>Amoebozoa</taxon>
        <taxon>Evosea</taxon>
        <taxon>Eumycetozoa</taxon>
        <taxon>Dictyostelia</taxon>
        <taxon>Dictyosteliales</taxon>
        <taxon>Dictyosteliaceae</taxon>
        <taxon>Dictyostelium</taxon>
    </lineage>
</organism>
<dbReference type="GeneID" id="10501544"/>
<dbReference type="AlphaFoldDB" id="F0ZL35"/>
<dbReference type="OrthoDB" id="266138at2759"/>